<comment type="cofactor">
    <cofactor evidence="1">
        <name>Zn(2+)</name>
        <dbReference type="ChEBI" id="CHEBI:29105"/>
    </cofactor>
</comment>
<dbReference type="InterPro" id="IPR008567">
    <property type="entry name" value="BKACE"/>
</dbReference>
<evidence type="ECO:0000256" key="3">
    <source>
        <dbReference type="ARBA" id="ARBA00022723"/>
    </source>
</evidence>
<dbReference type="GO" id="GO:0046872">
    <property type="term" value="F:metal ion binding"/>
    <property type="evidence" value="ECO:0007669"/>
    <property type="project" value="UniProtKB-KW"/>
</dbReference>
<evidence type="ECO:0000256" key="4">
    <source>
        <dbReference type="ARBA" id="ARBA00022833"/>
    </source>
</evidence>
<name>A0A1A9EXE8_9GAMM</name>
<dbReference type="GO" id="GO:0043720">
    <property type="term" value="F:3-keto-5-aminohexanoate cleavage activity"/>
    <property type="evidence" value="ECO:0007669"/>
    <property type="project" value="InterPro"/>
</dbReference>
<sequence>MTTKRKVIITCAVTGAIHTPSMSEYLPVTASEIAEAAIGAAEAGAAIVHLHARNPEDGRPDQTAEAFKPFLEVIKQRSDCVVNITTGGAPTMSIQDRIRPAAKWKPELASLNMGSMNFGLFPMLKRFEGKLKHEWERNYIGDKGILFHNTFEDIEHILTTLGANGTKFEFECYDTGHLYNLKYFMDAGLVKGPLLIQTVFGLMGGIGAHPDDVMHMKRTADRLFGDSYRWSVLGAGRNQLPIAAMSAAMGGHVRVGLEDSLWASAGRLATSSAEQVQAARQIIEGLGLEIASPDEAREMLELKGADKVSF</sequence>
<evidence type="ECO:0000256" key="1">
    <source>
        <dbReference type="ARBA" id="ARBA00001947"/>
    </source>
</evidence>
<dbReference type="EMBL" id="CP015839">
    <property type="protein sequence ID" value="ANG62209.1"/>
    <property type="molecule type" value="Genomic_DNA"/>
</dbReference>
<dbReference type="PANTHER" id="PTHR37418">
    <property type="entry name" value="3-KETO-5-AMINOHEXANOATE CLEAVAGE ENZYME-RELATED"/>
    <property type="match status" value="1"/>
</dbReference>
<protein>
    <submittedName>
        <fullName evidence="5">3-keto-5-aminohexanoate cleavage protein</fullName>
    </submittedName>
</protein>
<reference evidence="6" key="1">
    <citation type="submission" date="2016-05" db="EMBL/GenBank/DDBJ databases">
        <authorList>
            <person name="Baek K."/>
            <person name="Yang S.-J."/>
        </authorList>
    </citation>
    <scope>NUCLEOTIDE SEQUENCE [LARGE SCALE GENOMIC DNA]</scope>
    <source>
        <strain evidence="6">ST58-10</strain>
    </source>
</reference>
<dbReference type="KEGG" id="mars:A8C75_06680"/>
<accession>A0A1A9EXE8</accession>
<reference evidence="5 6" key="2">
    <citation type="journal article" date="2018" name="Int. J. Syst. Evol. Microbiol.">
        <title>Marinobacterium aestuarii sp. nov., a benzene-degrading marine bacterium isolated from estuary sediment.</title>
        <authorList>
            <person name="Bae S.S."/>
            <person name="Jung J."/>
            <person name="Chung D."/>
            <person name="Baek K."/>
        </authorList>
    </citation>
    <scope>NUCLEOTIDE SEQUENCE [LARGE SCALE GENOMIC DNA]</scope>
    <source>
        <strain evidence="5 6">ST58-10</strain>
    </source>
</reference>
<keyword evidence="2" id="KW-0808">Transferase</keyword>
<dbReference type="OrthoDB" id="9155960at2"/>
<dbReference type="Proteomes" id="UP000078070">
    <property type="component" value="Chromosome"/>
</dbReference>
<dbReference type="RefSeq" id="WP_067379769.1">
    <property type="nucleotide sequence ID" value="NZ_CP015839.1"/>
</dbReference>
<evidence type="ECO:0000313" key="6">
    <source>
        <dbReference type="Proteomes" id="UP000078070"/>
    </source>
</evidence>
<dbReference type="Gene3D" id="3.20.20.70">
    <property type="entry name" value="Aldolase class I"/>
    <property type="match status" value="1"/>
</dbReference>
<dbReference type="Pfam" id="PF05853">
    <property type="entry name" value="BKACE"/>
    <property type="match status" value="1"/>
</dbReference>
<evidence type="ECO:0000256" key="2">
    <source>
        <dbReference type="ARBA" id="ARBA00022679"/>
    </source>
</evidence>
<dbReference type="AlphaFoldDB" id="A0A1A9EXE8"/>
<proteinExistence type="predicted"/>
<dbReference type="PANTHER" id="PTHR37418:SF2">
    <property type="entry name" value="3-KETO-5-AMINOHEXANOATE CLEAVAGE ENZYME"/>
    <property type="match status" value="1"/>
</dbReference>
<dbReference type="InterPro" id="IPR013785">
    <property type="entry name" value="Aldolase_TIM"/>
</dbReference>
<keyword evidence="3" id="KW-0479">Metal-binding</keyword>
<organism evidence="5 6">
    <name type="scientific">Marinobacterium aestuarii</name>
    <dbReference type="NCBI Taxonomy" id="1821621"/>
    <lineage>
        <taxon>Bacteria</taxon>
        <taxon>Pseudomonadati</taxon>
        <taxon>Pseudomonadota</taxon>
        <taxon>Gammaproteobacteria</taxon>
        <taxon>Oceanospirillales</taxon>
        <taxon>Oceanospirillaceae</taxon>
        <taxon>Marinobacterium</taxon>
    </lineage>
</organism>
<evidence type="ECO:0000313" key="5">
    <source>
        <dbReference type="EMBL" id="ANG62209.1"/>
    </source>
</evidence>
<keyword evidence="4" id="KW-0862">Zinc</keyword>
<keyword evidence="6" id="KW-1185">Reference proteome</keyword>
<dbReference type="STRING" id="1821621.A8C75_06680"/>
<gene>
    <name evidence="5" type="ORF">A8C75_06680</name>
</gene>